<dbReference type="GO" id="GO:0030170">
    <property type="term" value="F:pyridoxal phosphate binding"/>
    <property type="evidence" value="ECO:0007669"/>
    <property type="project" value="InterPro"/>
</dbReference>
<dbReference type="SUPFAM" id="SSF46785">
    <property type="entry name" value="Winged helix' DNA-binding domain"/>
    <property type="match status" value="1"/>
</dbReference>
<dbReference type="Proteomes" id="UP000216361">
    <property type="component" value="Unassembled WGS sequence"/>
</dbReference>
<dbReference type="InterPro" id="IPR015424">
    <property type="entry name" value="PyrdxlP-dep_Trfase"/>
</dbReference>
<dbReference type="InterPro" id="IPR036388">
    <property type="entry name" value="WH-like_DNA-bd_sf"/>
</dbReference>
<sequence length="485" mass="52200">MLETYARPAAALPHRPGDLWLPDLSRFRGPRYKAIADALAEDIEQNRLPSGTRLPTHRELAYRLKVTVGTVTRAYSEAEKRGLIGGEVGRGTFVRPRLEQVAATALTNSDTLIDLAINVSGNNCGSEARCLSETLAEIAQGGAVEPFLAYQPHLGMADHRAAMARFLSRPGFEPLPESVFLTSGAQHALLMALSAVAAPGDTIACDALTYGGLKSAARLMHLRLKGLPGDAEGILPDAFDAACREGLVKALYCMPTLQNPTAIIWSAARRAEIAEIAQRYRVAILEDDVYGFLVPEAPLPLRSYAPDQVYYLNSTSKSLAAGLRIGALVAPPEAATRIATGVRTTVWMAPPLMAEIVRLWVDSGTAQRLIAEKRLEAAARQAIARRVLGGYGLSPRPTHPSSYHLWLDLPEGWRDDVLIAAARRDGVILSPTAAFCVGRTVSDGLRLALGTPRGREDIERGFHVLGRLLGGTGRAEEAALEESVI</sequence>
<organism evidence="7 8">
    <name type="scientific">Elstera cyanobacteriorum</name>
    <dbReference type="NCBI Taxonomy" id="2022747"/>
    <lineage>
        <taxon>Bacteria</taxon>
        <taxon>Pseudomonadati</taxon>
        <taxon>Pseudomonadota</taxon>
        <taxon>Alphaproteobacteria</taxon>
        <taxon>Rhodospirillales</taxon>
        <taxon>Rhodospirillaceae</taxon>
        <taxon>Elstera</taxon>
    </lineage>
</organism>
<feature type="domain" description="HTH gntR-type" evidence="6">
    <location>
        <begin position="29"/>
        <end position="97"/>
    </location>
</feature>
<evidence type="ECO:0000313" key="7">
    <source>
        <dbReference type="EMBL" id="OYQ17543.1"/>
    </source>
</evidence>
<name>A0A255XKM0_9PROT</name>
<keyword evidence="8" id="KW-1185">Reference proteome</keyword>
<evidence type="ECO:0000256" key="5">
    <source>
        <dbReference type="ARBA" id="ARBA00023163"/>
    </source>
</evidence>
<evidence type="ECO:0000256" key="2">
    <source>
        <dbReference type="ARBA" id="ARBA00022898"/>
    </source>
</evidence>
<dbReference type="InterPro" id="IPR036390">
    <property type="entry name" value="WH_DNA-bd_sf"/>
</dbReference>
<comment type="caution">
    <text evidence="7">The sequence shown here is derived from an EMBL/GenBank/DDBJ whole genome shotgun (WGS) entry which is preliminary data.</text>
</comment>
<evidence type="ECO:0000259" key="6">
    <source>
        <dbReference type="PROSITE" id="PS50949"/>
    </source>
</evidence>
<evidence type="ECO:0000256" key="4">
    <source>
        <dbReference type="ARBA" id="ARBA00023125"/>
    </source>
</evidence>
<dbReference type="EMBL" id="NOXS01000034">
    <property type="protein sequence ID" value="OYQ17543.1"/>
    <property type="molecule type" value="Genomic_DNA"/>
</dbReference>
<dbReference type="Gene3D" id="1.10.10.10">
    <property type="entry name" value="Winged helix-like DNA-binding domain superfamily/Winged helix DNA-binding domain"/>
    <property type="match status" value="1"/>
</dbReference>
<dbReference type="PANTHER" id="PTHR46577:SF1">
    <property type="entry name" value="HTH-TYPE TRANSCRIPTIONAL REGULATORY PROTEIN GABR"/>
    <property type="match status" value="1"/>
</dbReference>
<dbReference type="AlphaFoldDB" id="A0A255XKM0"/>
<proteinExistence type="inferred from homology"/>
<comment type="similarity">
    <text evidence="1">In the C-terminal section; belongs to the class-I pyridoxal-phosphate-dependent aminotransferase family.</text>
</comment>
<dbReference type="Pfam" id="PF00392">
    <property type="entry name" value="GntR"/>
    <property type="match status" value="1"/>
</dbReference>
<dbReference type="GO" id="GO:0003700">
    <property type="term" value="F:DNA-binding transcription factor activity"/>
    <property type="evidence" value="ECO:0007669"/>
    <property type="project" value="InterPro"/>
</dbReference>
<dbReference type="InterPro" id="IPR051446">
    <property type="entry name" value="HTH_trans_reg/aminotransferase"/>
</dbReference>
<reference evidence="7 8" key="1">
    <citation type="submission" date="2017-07" db="EMBL/GenBank/DDBJ databases">
        <title>Elstera cyanobacteriorum sp. nov., a novel bacterium isolated from cyanobacterial aggregates in a eutrophic lake.</title>
        <authorList>
            <person name="Cai H."/>
        </authorList>
    </citation>
    <scope>NUCLEOTIDE SEQUENCE [LARGE SCALE GENOMIC DNA]</scope>
    <source>
        <strain evidence="7 8">TH019</strain>
    </source>
</reference>
<dbReference type="GO" id="GO:0003677">
    <property type="term" value="F:DNA binding"/>
    <property type="evidence" value="ECO:0007669"/>
    <property type="project" value="UniProtKB-KW"/>
</dbReference>
<dbReference type="Gene3D" id="3.90.1150.10">
    <property type="entry name" value="Aspartate Aminotransferase, domain 1"/>
    <property type="match status" value="1"/>
</dbReference>
<keyword evidence="2" id="KW-0663">Pyridoxal phosphate</keyword>
<dbReference type="InterPro" id="IPR015422">
    <property type="entry name" value="PyrdxlP-dep_Trfase_small"/>
</dbReference>
<dbReference type="InterPro" id="IPR000524">
    <property type="entry name" value="Tscrpt_reg_HTH_GntR"/>
</dbReference>
<dbReference type="SMART" id="SM00345">
    <property type="entry name" value="HTH_GNTR"/>
    <property type="match status" value="1"/>
</dbReference>
<gene>
    <name evidence="7" type="ORF">CHR90_15175</name>
</gene>
<evidence type="ECO:0000256" key="3">
    <source>
        <dbReference type="ARBA" id="ARBA00023015"/>
    </source>
</evidence>
<dbReference type="InterPro" id="IPR004839">
    <property type="entry name" value="Aminotransferase_I/II_large"/>
</dbReference>
<keyword evidence="5" id="KW-0804">Transcription</keyword>
<dbReference type="Pfam" id="PF00155">
    <property type="entry name" value="Aminotran_1_2"/>
    <property type="match status" value="1"/>
</dbReference>
<keyword evidence="4" id="KW-0238">DNA-binding</keyword>
<dbReference type="SUPFAM" id="SSF53383">
    <property type="entry name" value="PLP-dependent transferases"/>
    <property type="match status" value="1"/>
</dbReference>
<dbReference type="PROSITE" id="PS50949">
    <property type="entry name" value="HTH_GNTR"/>
    <property type="match status" value="1"/>
</dbReference>
<keyword evidence="3" id="KW-0805">Transcription regulation</keyword>
<dbReference type="OrthoDB" id="9804020at2"/>
<accession>A0A255XKM0</accession>
<dbReference type="InterPro" id="IPR015421">
    <property type="entry name" value="PyrdxlP-dep_Trfase_major"/>
</dbReference>
<dbReference type="CDD" id="cd07377">
    <property type="entry name" value="WHTH_GntR"/>
    <property type="match status" value="1"/>
</dbReference>
<protein>
    <recommendedName>
        <fullName evidence="6">HTH gntR-type domain-containing protein</fullName>
    </recommendedName>
</protein>
<dbReference type="Gene3D" id="3.40.640.10">
    <property type="entry name" value="Type I PLP-dependent aspartate aminotransferase-like (Major domain)"/>
    <property type="match status" value="1"/>
</dbReference>
<evidence type="ECO:0000313" key="8">
    <source>
        <dbReference type="Proteomes" id="UP000216361"/>
    </source>
</evidence>
<dbReference type="PANTHER" id="PTHR46577">
    <property type="entry name" value="HTH-TYPE TRANSCRIPTIONAL REGULATORY PROTEIN GABR"/>
    <property type="match status" value="1"/>
</dbReference>
<evidence type="ECO:0000256" key="1">
    <source>
        <dbReference type="ARBA" id="ARBA00005384"/>
    </source>
</evidence>
<dbReference type="CDD" id="cd00609">
    <property type="entry name" value="AAT_like"/>
    <property type="match status" value="1"/>
</dbReference>